<gene>
    <name evidence="2" type="ORF">BDA99DRAFT_499548</name>
</gene>
<keyword evidence="1" id="KW-0812">Transmembrane</keyword>
<keyword evidence="3" id="KW-1185">Reference proteome</keyword>
<sequence length="52" mass="6382">MVIKVYLGNEAKGFFFFFSLNRMNLMSNSFFYYLIAYKKWRELMVCNCIILY</sequence>
<keyword evidence="1" id="KW-1133">Transmembrane helix</keyword>
<reference evidence="2" key="1">
    <citation type="journal article" date="2022" name="IScience">
        <title>Evolution of zygomycete secretomes and the origins of terrestrial fungal ecologies.</title>
        <authorList>
            <person name="Chang Y."/>
            <person name="Wang Y."/>
            <person name="Mondo S."/>
            <person name="Ahrendt S."/>
            <person name="Andreopoulos W."/>
            <person name="Barry K."/>
            <person name="Beard J."/>
            <person name="Benny G.L."/>
            <person name="Blankenship S."/>
            <person name="Bonito G."/>
            <person name="Cuomo C."/>
            <person name="Desiro A."/>
            <person name="Gervers K.A."/>
            <person name="Hundley H."/>
            <person name="Kuo A."/>
            <person name="LaButti K."/>
            <person name="Lang B.F."/>
            <person name="Lipzen A."/>
            <person name="O'Donnell K."/>
            <person name="Pangilinan J."/>
            <person name="Reynolds N."/>
            <person name="Sandor L."/>
            <person name="Smith M.E."/>
            <person name="Tsang A."/>
            <person name="Grigoriev I.V."/>
            <person name="Stajich J.E."/>
            <person name="Spatafora J.W."/>
        </authorList>
    </citation>
    <scope>NUCLEOTIDE SEQUENCE</scope>
    <source>
        <strain evidence="2">RSA 2281</strain>
    </source>
</reference>
<dbReference type="EMBL" id="JAIXMP010000005">
    <property type="protein sequence ID" value="KAI9272921.1"/>
    <property type="molecule type" value="Genomic_DNA"/>
</dbReference>
<keyword evidence="1" id="KW-0472">Membrane</keyword>
<comment type="caution">
    <text evidence="2">The sequence shown here is derived from an EMBL/GenBank/DDBJ whole genome shotgun (WGS) entry which is preliminary data.</text>
</comment>
<organism evidence="2 3">
    <name type="scientific">Phascolomyces articulosus</name>
    <dbReference type="NCBI Taxonomy" id="60185"/>
    <lineage>
        <taxon>Eukaryota</taxon>
        <taxon>Fungi</taxon>
        <taxon>Fungi incertae sedis</taxon>
        <taxon>Mucoromycota</taxon>
        <taxon>Mucoromycotina</taxon>
        <taxon>Mucoromycetes</taxon>
        <taxon>Mucorales</taxon>
        <taxon>Lichtheimiaceae</taxon>
        <taxon>Phascolomyces</taxon>
    </lineage>
</organism>
<feature type="transmembrane region" description="Helical" evidence="1">
    <location>
        <begin position="14"/>
        <end position="35"/>
    </location>
</feature>
<evidence type="ECO:0000313" key="2">
    <source>
        <dbReference type="EMBL" id="KAI9272921.1"/>
    </source>
</evidence>
<dbReference type="Proteomes" id="UP001209540">
    <property type="component" value="Unassembled WGS sequence"/>
</dbReference>
<accession>A0AAD5KJP4</accession>
<reference evidence="2" key="2">
    <citation type="submission" date="2023-02" db="EMBL/GenBank/DDBJ databases">
        <authorList>
            <consortium name="DOE Joint Genome Institute"/>
            <person name="Mondo S.J."/>
            <person name="Chang Y."/>
            <person name="Wang Y."/>
            <person name="Ahrendt S."/>
            <person name="Andreopoulos W."/>
            <person name="Barry K."/>
            <person name="Beard J."/>
            <person name="Benny G.L."/>
            <person name="Blankenship S."/>
            <person name="Bonito G."/>
            <person name="Cuomo C."/>
            <person name="Desiro A."/>
            <person name="Gervers K.A."/>
            <person name="Hundley H."/>
            <person name="Kuo A."/>
            <person name="LaButti K."/>
            <person name="Lang B.F."/>
            <person name="Lipzen A."/>
            <person name="O'Donnell K."/>
            <person name="Pangilinan J."/>
            <person name="Reynolds N."/>
            <person name="Sandor L."/>
            <person name="Smith M.W."/>
            <person name="Tsang A."/>
            <person name="Grigoriev I.V."/>
            <person name="Stajich J.E."/>
            <person name="Spatafora J.W."/>
        </authorList>
    </citation>
    <scope>NUCLEOTIDE SEQUENCE</scope>
    <source>
        <strain evidence="2">RSA 2281</strain>
    </source>
</reference>
<dbReference type="AlphaFoldDB" id="A0AAD5KJP4"/>
<proteinExistence type="predicted"/>
<protein>
    <submittedName>
        <fullName evidence="2">Uncharacterized protein</fullName>
    </submittedName>
</protein>
<evidence type="ECO:0000313" key="3">
    <source>
        <dbReference type="Proteomes" id="UP001209540"/>
    </source>
</evidence>
<name>A0AAD5KJP4_9FUNG</name>
<evidence type="ECO:0000256" key="1">
    <source>
        <dbReference type="SAM" id="Phobius"/>
    </source>
</evidence>